<name>A0A5E4QZM8_9NEOP</name>
<protein>
    <submittedName>
        <fullName evidence="1">Uncharacterized protein</fullName>
    </submittedName>
</protein>
<gene>
    <name evidence="1" type="ORF">LSINAPIS_LOCUS13206</name>
</gene>
<accession>A0A5E4QZM8</accession>
<organism evidence="1 2">
    <name type="scientific">Leptidea sinapis</name>
    <dbReference type="NCBI Taxonomy" id="189913"/>
    <lineage>
        <taxon>Eukaryota</taxon>
        <taxon>Metazoa</taxon>
        <taxon>Ecdysozoa</taxon>
        <taxon>Arthropoda</taxon>
        <taxon>Hexapoda</taxon>
        <taxon>Insecta</taxon>
        <taxon>Pterygota</taxon>
        <taxon>Neoptera</taxon>
        <taxon>Endopterygota</taxon>
        <taxon>Lepidoptera</taxon>
        <taxon>Glossata</taxon>
        <taxon>Ditrysia</taxon>
        <taxon>Papilionoidea</taxon>
        <taxon>Pieridae</taxon>
        <taxon>Dismorphiinae</taxon>
        <taxon>Leptidea</taxon>
    </lineage>
</organism>
<dbReference type="AlphaFoldDB" id="A0A5E4QZM8"/>
<keyword evidence="2" id="KW-1185">Reference proteome</keyword>
<dbReference type="Proteomes" id="UP000324832">
    <property type="component" value="Unassembled WGS sequence"/>
</dbReference>
<evidence type="ECO:0000313" key="2">
    <source>
        <dbReference type="Proteomes" id="UP000324832"/>
    </source>
</evidence>
<proteinExistence type="predicted"/>
<reference evidence="1 2" key="1">
    <citation type="submission" date="2017-07" db="EMBL/GenBank/DDBJ databases">
        <authorList>
            <person name="Talla V."/>
            <person name="Backstrom N."/>
        </authorList>
    </citation>
    <scope>NUCLEOTIDE SEQUENCE [LARGE SCALE GENOMIC DNA]</scope>
</reference>
<dbReference type="EMBL" id="FZQP02006665">
    <property type="protein sequence ID" value="VVD03157.1"/>
    <property type="molecule type" value="Genomic_DNA"/>
</dbReference>
<sequence length="97" mass="10738">MVTIEIMLYGPCGYSQTEMRWLQPPTAPPQLTSHQQYRDRLMAPGLFHTKGVNVESSDLGESCAHAVQARVLVRLVQLVHAIHGGIAKAARPHGFYT</sequence>
<evidence type="ECO:0000313" key="1">
    <source>
        <dbReference type="EMBL" id="VVD03157.1"/>
    </source>
</evidence>